<dbReference type="RefSeq" id="WP_322808425.1">
    <property type="nucleotide sequence ID" value="NZ_JAVBVO010000002.1"/>
</dbReference>
<dbReference type="GO" id="GO:0004414">
    <property type="term" value="F:homoserine O-acetyltransferase activity"/>
    <property type="evidence" value="ECO:0007669"/>
    <property type="project" value="UniProtKB-EC"/>
</dbReference>
<dbReference type="Gene3D" id="3.40.50.880">
    <property type="match status" value="1"/>
</dbReference>
<feature type="binding site" evidence="4">
    <location>
        <position position="164"/>
    </location>
    <ligand>
        <name>substrate</name>
    </ligand>
</feature>
<reference evidence="6" key="1">
    <citation type="submission" date="2023-08" db="EMBL/GenBank/DDBJ databases">
        <title>Genomic characterization of piscicolin 126 produced by Carnobacterium maltaromaticum CM22 strain isolated from salmon (Salmo salar).</title>
        <authorList>
            <person name="Gonzalez-Gragera E."/>
            <person name="Garcia-Lopez J.D."/>
            <person name="Teso-Perez C."/>
            <person name="Gimenez-Hernandez I."/>
            <person name="Peralta-Sanchez J.M."/>
            <person name="Valdivia E."/>
            <person name="Montalban-Lopez M."/>
            <person name="Martin-Platero A.M."/>
            <person name="Banos A."/>
            <person name="Martinez-Bueno M."/>
        </authorList>
    </citation>
    <scope>NUCLEOTIDE SEQUENCE</scope>
    <source>
        <strain evidence="6">CM22</strain>
    </source>
</reference>
<evidence type="ECO:0000256" key="2">
    <source>
        <dbReference type="ARBA" id="ARBA00022679"/>
    </source>
</evidence>
<comment type="similarity">
    <text evidence="4">Belongs to the MetA family.</text>
</comment>
<feature type="site" description="Important for substrate specificity" evidence="4">
    <location>
        <position position="164"/>
    </location>
</feature>
<evidence type="ECO:0000256" key="3">
    <source>
        <dbReference type="ARBA" id="ARBA00023315"/>
    </source>
</evidence>
<sequence>MSSKPILSIAILNLMPTKEATATQLASLLSQNNLFKVEITLLYPKTHYQAKAIPDDLQENYLTFDDVWDQLFDGFIITGAPVEQLPFEHVDYWLELKTIFTYLKATHTHSLFICWGAQAALYEYYQIPKIHLPTKLVGIFQHRFCVAEHWLANTTKTDFHAPHSRNTTVDSCLVSQHPELIPVAQSDAAGLYLATNYNGLETYVFGHPEYATETLEKEYLRDVQTLTKPILPLYYFPGNNPLNTPINTWNEHGKNLFKNWMEFIRTKKLN</sequence>
<dbReference type="GO" id="GO:0009086">
    <property type="term" value="P:methionine biosynthetic process"/>
    <property type="evidence" value="ECO:0007669"/>
    <property type="project" value="UniProtKB-UniRule"/>
</dbReference>
<comment type="caution">
    <text evidence="4">Lacks conserved residue(s) required for the propagation of feature annotation.</text>
</comment>
<dbReference type="GO" id="GO:0005737">
    <property type="term" value="C:cytoplasm"/>
    <property type="evidence" value="ECO:0007669"/>
    <property type="project" value="UniProtKB-SubCell"/>
</dbReference>
<dbReference type="PANTHER" id="PTHR20919:SF0">
    <property type="entry name" value="HOMOSERINE O-SUCCINYLTRANSFERASE"/>
    <property type="match status" value="1"/>
</dbReference>
<name>A0AAW9JYX3_CARML</name>
<dbReference type="Proteomes" id="UP001290462">
    <property type="component" value="Unassembled WGS sequence"/>
</dbReference>
<keyword evidence="3 4" id="KW-0012">Acyltransferase</keyword>
<evidence type="ECO:0000313" key="6">
    <source>
        <dbReference type="EMBL" id="MDZ5757525.1"/>
    </source>
</evidence>
<dbReference type="Pfam" id="PF04204">
    <property type="entry name" value="HTS"/>
    <property type="match status" value="1"/>
</dbReference>
<organism evidence="6 7">
    <name type="scientific">Carnobacterium maltaromaticum</name>
    <name type="common">Carnobacterium piscicola</name>
    <dbReference type="NCBI Taxonomy" id="2751"/>
    <lineage>
        <taxon>Bacteria</taxon>
        <taxon>Bacillati</taxon>
        <taxon>Bacillota</taxon>
        <taxon>Bacilli</taxon>
        <taxon>Lactobacillales</taxon>
        <taxon>Carnobacteriaceae</taxon>
        <taxon>Carnobacterium</taxon>
    </lineage>
</organism>
<proteinExistence type="inferred from homology"/>
<dbReference type="InterPro" id="IPR033752">
    <property type="entry name" value="MetA_family"/>
</dbReference>
<comment type="subcellular location">
    <subcellularLocation>
        <location evidence="4">Cytoplasm</location>
    </subcellularLocation>
</comment>
<feature type="binding site" evidence="4">
    <location>
        <position position="135"/>
    </location>
    <ligand>
        <name>substrate</name>
    </ligand>
</feature>
<dbReference type="SUPFAM" id="SSF52317">
    <property type="entry name" value="Class I glutamine amidotransferase-like"/>
    <property type="match status" value="1"/>
</dbReference>
<feature type="active site" description="Proton acceptor" evidence="4">
    <location>
        <position position="207"/>
    </location>
</feature>
<protein>
    <recommendedName>
        <fullName evidence="4">Homoserine O-acetyltransferase</fullName>
        <shortName evidence="4">HAT</shortName>
        <ecNumber evidence="4">2.3.1.31</ecNumber>
    </recommendedName>
    <alternativeName>
        <fullName evidence="4">Homoserine transacetylase</fullName>
        <shortName evidence="4">HTA</shortName>
    </alternativeName>
</protein>
<keyword evidence="2 4" id="KW-0808">Transferase</keyword>
<comment type="caution">
    <text evidence="6">The sequence shown here is derived from an EMBL/GenBank/DDBJ whole genome shotgun (WGS) entry which is preliminary data.</text>
</comment>
<feature type="site" description="Important for acyl-CoA specificity" evidence="4">
    <location>
        <position position="83"/>
    </location>
</feature>
<dbReference type="PIRSF" id="PIRSF000450">
    <property type="entry name" value="H_ser_succinyltr"/>
    <property type="match status" value="1"/>
</dbReference>
<feature type="active site" evidence="4">
    <location>
        <position position="209"/>
    </location>
</feature>
<comment type="pathway">
    <text evidence="4">Amino-acid biosynthesis; L-methionine biosynthesis via de novo pathway; O-acetyl-L-homoserine from L-homoserine: step 1/1.</text>
</comment>
<comment type="catalytic activity">
    <reaction evidence="4">
        <text>L-homoserine + acetyl-CoA = O-acetyl-L-homoserine + CoA</text>
        <dbReference type="Rhea" id="RHEA:13701"/>
        <dbReference type="ChEBI" id="CHEBI:57287"/>
        <dbReference type="ChEBI" id="CHEBI:57288"/>
        <dbReference type="ChEBI" id="CHEBI:57476"/>
        <dbReference type="ChEBI" id="CHEBI:57716"/>
        <dbReference type="EC" id="2.3.1.31"/>
    </reaction>
</comment>
<feature type="binding site" evidence="4">
    <location>
        <position position="221"/>
    </location>
    <ligand>
        <name>substrate</name>
    </ligand>
</feature>
<comment type="function">
    <text evidence="4">Transfers an acetyl group from acetyl-CoA to L-homoserine, forming acetyl-L-homoserine.</text>
</comment>
<accession>A0AAW9JYX3</accession>
<gene>
    <name evidence="4" type="primary">metAA</name>
    <name evidence="6" type="ORF">RAK27_02530</name>
</gene>
<keyword evidence="4" id="KW-0963">Cytoplasm</keyword>
<dbReference type="PANTHER" id="PTHR20919">
    <property type="entry name" value="HOMOSERINE O-SUCCINYLTRANSFERASE"/>
    <property type="match status" value="1"/>
</dbReference>
<dbReference type="AlphaFoldDB" id="A0AAW9JYX3"/>
<dbReference type="InterPro" id="IPR029062">
    <property type="entry name" value="Class_I_gatase-like"/>
</dbReference>
<evidence type="ECO:0000256" key="1">
    <source>
        <dbReference type="ARBA" id="ARBA00022605"/>
    </source>
</evidence>
<dbReference type="GO" id="GO:0008899">
    <property type="term" value="F:homoserine O-succinyltransferase activity"/>
    <property type="evidence" value="ECO:0007669"/>
    <property type="project" value="UniProtKB-UniRule"/>
</dbReference>
<dbReference type="EC" id="2.3.1.31" evidence="4"/>
<keyword evidence="1 4" id="KW-0028">Amino-acid biosynthesis</keyword>
<evidence type="ECO:0000313" key="7">
    <source>
        <dbReference type="Proteomes" id="UP001290462"/>
    </source>
</evidence>
<evidence type="ECO:0000256" key="5">
    <source>
        <dbReference type="PIRSR" id="PIRSR000450-1"/>
    </source>
</evidence>
<evidence type="ECO:0000256" key="4">
    <source>
        <dbReference type="HAMAP-Rule" id="MF_00295"/>
    </source>
</evidence>
<dbReference type="HAMAP" id="MF_00295">
    <property type="entry name" value="MetA_acyltransf"/>
    <property type="match status" value="1"/>
</dbReference>
<keyword evidence="4" id="KW-0486">Methionine biosynthesis</keyword>
<feature type="active site" description="Acyl-thioester intermediate" evidence="4 5">
    <location>
        <position position="114"/>
    </location>
</feature>
<dbReference type="EMBL" id="JAVBVO010000002">
    <property type="protein sequence ID" value="MDZ5757525.1"/>
    <property type="molecule type" value="Genomic_DNA"/>
</dbReference>